<dbReference type="GO" id="GO:0016747">
    <property type="term" value="F:acyltransferase activity, transferring groups other than amino-acyl groups"/>
    <property type="evidence" value="ECO:0007669"/>
    <property type="project" value="InterPro"/>
</dbReference>
<dbReference type="CDD" id="cd04301">
    <property type="entry name" value="NAT_SF"/>
    <property type="match status" value="1"/>
</dbReference>
<dbReference type="EMBL" id="OC858876">
    <property type="protein sequence ID" value="CAD7626958.1"/>
    <property type="molecule type" value="Genomic_DNA"/>
</dbReference>
<feature type="domain" description="N-acetyltransferase" evidence="1">
    <location>
        <begin position="9"/>
        <end position="155"/>
    </location>
</feature>
<dbReference type="Gene3D" id="3.40.630.30">
    <property type="match status" value="1"/>
</dbReference>
<evidence type="ECO:0000313" key="3">
    <source>
        <dbReference type="Proteomes" id="UP000759131"/>
    </source>
</evidence>
<dbReference type="PANTHER" id="PTHR47237:SF1">
    <property type="entry name" value="SLL0310 PROTEIN"/>
    <property type="match status" value="1"/>
</dbReference>
<dbReference type="InterPro" id="IPR016181">
    <property type="entry name" value="Acyl_CoA_acyltransferase"/>
</dbReference>
<name>A0A7R9KRP7_9ACAR</name>
<dbReference type="SUPFAM" id="SSF55729">
    <property type="entry name" value="Acyl-CoA N-acyltransferases (Nat)"/>
    <property type="match status" value="1"/>
</dbReference>
<dbReference type="EMBL" id="CAJPIZ010004301">
    <property type="protein sequence ID" value="CAG2107388.1"/>
    <property type="molecule type" value="Genomic_DNA"/>
</dbReference>
<dbReference type="InterPro" id="IPR052729">
    <property type="entry name" value="Acyl/Acetyltrans_Enzymes"/>
</dbReference>
<dbReference type="AlphaFoldDB" id="A0A7R9KRP7"/>
<dbReference type="Pfam" id="PF00583">
    <property type="entry name" value="Acetyltransf_1"/>
    <property type="match status" value="1"/>
</dbReference>
<accession>A0A7R9KRP7</accession>
<dbReference type="Proteomes" id="UP000759131">
    <property type="component" value="Unassembled WGS sequence"/>
</dbReference>
<reference evidence="2" key="1">
    <citation type="submission" date="2020-11" db="EMBL/GenBank/DDBJ databases">
        <authorList>
            <person name="Tran Van P."/>
        </authorList>
    </citation>
    <scope>NUCLEOTIDE SEQUENCE</scope>
</reference>
<evidence type="ECO:0000313" key="2">
    <source>
        <dbReference type="EMBL" id="CAD7626958.1"/>
    </source>
</evidence>
<sequence length="186" mass="20656">MSANRKPSFIVRHFQLSDCEEVRQIWNELHFMGTKYNNEIMLKTDPKCIFVAQDIDSGKLLGMTSGINISPELAHVGQYGVKPEYQGLGIGSALWDEMMAHMGDRNVSLYAATPKIFAKGYVNTSNLVDSIDGMSLVPIDDNNIGDVIEYDKSVTNGVDRRLMFEALCKTRETLTTGMPTKGLALD</sequence>
<dbReference type="OrthoDB" id="6109779at2759"/>
<keyword evidence="3" id="KW-1185">Reference proteome</keyword>
<dbReference type="PROSITE" id="PS51186">
    <property type="entry name" value="GNAT"/>
    <property type="match status" value="1"/>
</dbReference>
<dbReference type="PANTHER" id="PTHR47237">
    <property type="entry name" value="SLL0310 PROTEIN"/>
    <property type="match status" value="1"/>
</dbReference>
<proteinExistence type="predicted"/>
<gene>
    <name evidence="2" type="ORF">OSB1V03_LOCUS7390</name>
</gene>
<evidence type="ECO:0000259" key="1">
    <source>
        <dbReference type="PROSITE" id="PS51186"/>
    </source>
</evidence>
<organism evidence="2">
    <name type="scientific">Medioppia subpectinata</name>
    <dbReference type="NCBI Taxonomy" id="1979941"/>
    <lineage>
        <taxon>Eukaryota</taxon>
        <taxon>Metazoa</taxon>
        <taxon>Ecdysozoa</taxon>
        <taxon>Arthropoda</taxon>
        <taxon>Chelicerata</taxon>
        <taxon>Arachnida</taxon>
        <taxon>Acari</taxon>
        <taxon>Acariformes</taxon>
        <taxon>Sarcoptiformes</taxon>
        <taxon>Oribatida</taxon>
        <taxon>Brachypylina</taxon>
        <taxon>Oppioidea</taxon>
        <taxon>Oppiidae</taxon>
        <taxon>Medioppia</taxon>
    </lineage>
</organism>
<dbReference type="InterPro" id="IPR000182">
    <property type="entry name" value="GNAT_dom"/>
</dbReference>
<protein>
    <recommendedName>
        <fullName evidence="1">N-acetyltransferase domain-containing protein</fullName>
    </recommendedName>
</protein>